<gene>
    <name evidence="3" type="ORF">CARN1_1690</name>
</gene>
<name>E6PDQ2_9ZZZZ</name>
<dbReference type="SMART" id="SM00267">
    <property type="entry name" value="GGDEF"/>
    <property type="match status" value="1"/>
</dbReference>
<feature type="region of interest" description="Disordered" evidence="1">
    <location>
        <begin position="1"/>
        <end position="20"/>
    </location>
</feature>
<proteinExistence type="predicted"/>
<dbReference type="InterPro" id="IPR000160">
    <property type="entry name" value="GGDEF_dom"/>
</dbReference>
<organism evidence="3">
    <name type="scientific">mine drainage metagenome</name>
    <dbReference type="NCBI Taxonomy" id="410659"/>
    <lineage>
        <taxon>unclassified sequences</taxon>
        <taxon>metagenomes</taxon>
        <taxon>ecological metagenomes</taxon>
    </lineage>
</organism>
<dbReference type="CDD" id="cd01949">
    <property type="entry name" value="GGDEF"/>
    <property type="match status" value="1"/>
</dbReference>
<dbReference type="Gene3D" id="3.30.450.40">
    <property type="match status" value="1"/>
</dbReference>
<dbReference type="Pfam" id="PF13492">
    <property type="entry name" value="GAF_3"/>
    <property type="match status" value="1"/>
</dbReference>
<dbReference type="InterPro" id="IPR029016">
    <property type="entry name" value="GAF-like_dom_sf"/>
</dbReference>
<dbReference type="InterPro" id="IPR043128">
    <property type="entry name" value="Rev_trsase/Diguanyl_cyclase"/>
</dbReference>
<reference evidence="3" key="1">
    <citation type="submission" date="2009-10" db="EMBL/GenBank/DDBJ databases">
        <title>Diversity of trophic interactions inside an arsenic-rich microbial ecosystem.</title>
        <authorList>
            <person name="Bertin P.N."/>
            <person name="Heinrich-Salmeron A."/>
            <person name="Pelletier E."/>
            <person name="Goulhen-Chollet F."/>
            <person name="Arsene-Ploetze F."/>
            <person name="Gallien S."/>
            <person name="Calteau A."/>
            <person name="Vallenet D."/>
            <person name="Casiot C."/>
            <person name="Chane-Woon-Ming B."/>
            <person name="Giloteaux L."/>
            <person name="Barakat M."/>
            <person name="Bonnefoy V."/>
            <person name="Bruneel O."/>
            <person name="Chandler M."/>
            <person name="Cleiss J."/>
            <person name="Duran R."/>
            <person name="Elbaz-Poulichet F."/>
            <person name="Fonknechten N."/>
            <person name="Lauga B."/>
            <person name="Mornico D."/>
            <person name="Ortet P."/>
            <person name="Schaeffer C."/>
            <person name="Siguier P."/>
            <person name="Alexander Thil Smith A."/>
            <person name="Van Dorsselaer A."/>
            <person name="Weissenbach J."/>
            <person name="Medigue C."/>
            <person name="Le Paslier D."/>
        </authorList>
    </citation>
    <scope>NUCLEOTIDE SEQUENCE</scope>
</reference>
<dbReference type="NCBIfam" id="TIGR00254">
    <property type="entry name" value="GGDEF"/>
    <property type="match status" value="1"/>
</dbReference>
<dbReference type="PROSITE" id="PS50887">
    <property type="entry name" value="GGDEF"/>
    <property type="match status" value="1"/>
</dbReference>
<evidence type="ECO:0000313" key="3">
    <source>
        <dbReference type="EMBL" id="CBH74587.1"/>
    </source>
</evidence>
<dbReference type="InterPro" id="IPR052163">
    <property type="entry name" value="DGC-Regulatory_Protein"/>
</dbReference>
<dbReference type="SMART" id="SM00065">
    <property type="entry name" value="GAF"/>
    <property type="match status" value="1"/>
</dbReference>
<dbReference type="PANTHER" id="PTHR46663">
    <property type="entry name" value="DIGUANYLATE CYCLASE DGCT-RELATED"/>
    <property type="match status" value="1"/>
</dbReference>
<dbReference type="Pfam" id="PF00990">
    <property type="entry name" value="GGDEF"/>
    <property type="match status" value="1"/>
</dbReference>
<feature type="domain" description="GGDEF" evidence="2">
    <location>
        <begin position="247"/>
        <end position="371"/>
    </location>
</feature>
<protein>
    <recommendedName>
        <fullName evidence="2">GGDEF domain-containing protein</fullName>
    </recommendedName>
</protein>
<dbReference type="EMBL" id="CABL01000002">
    <property type="protein sequence ID" value="CBH74587.1"/>
    <property type="molecule type" value="Genomic_DNA"/>
</dbReference>
<evidence type="ECO:0000256" key="1">
    <source>
        <dbReference type="SAM" id="MobiDB-lite"/>
    </source>
</evidence>
<dbReference type="PANTHER" id="PTHR46663:SF2">
    <property type="entry name" value="GGDEF DOMAIN-CONTAINING PROTEIN"/>
    <property type="match status" value="1"/>
</dbReference>
<dbReference type="InterPro" id="IPR029787">
    <property type="entry name" value="Nucleotide_cyclase"/>
</dbReference>
<dbReference type="InterPro" id="IPR003018">
    <property type="entry name" value="GAF"/>
</dbReference>
<dbReference type="SUPFAM" id="SSF55073">
    <property type="entry name" value="Nucleotide cyclase"/>
    <property type="match status" value="1"/>
</dbReference>
<comment type="caution">
    <text evidence="3">The sequence shown here is derived from an EMBL/GenBank/DDBJ whole genome shotgun (WGS) entry which is preliminary data.</text>
</comment>
<dbReference type="FunFam" id="3.30.70.270:FF:000001">
    <property type="entry name" value="Diguanylate cyclase domain protein"/>
    <property type="match status" value="1"/>
</dbReference>
<dbReference type="SUPFAM" id="SSF55781">
    <property type="entry name" value="GAF domain-like"/>
    <property type="match status" value="1"/>
</dbReference>
<dbReference type="Gene3D" id="3.30.70.270">
    <property type="match status" value="1"/>
</dbReference>
<evidence type="ECO:0000259" key="2">
    <source>
        <dbReference type="PROSITE" id="PS50887"/>
    </source>
</evidence>
<accession>E6PDQ2</accession>
<sequence>MESSLSPGEAGTGLPSSDPEALAEEVARLRSRLAMVEAERDEYAAQNAELFVLQQVFTTLNSTLEINDILSTVMRGVTEALRFKRVILFDAIDGGSLIRRLECDSSGTVLHAADPREYRTPSTMDDLVSRSVELAFGSEGDPDRPLEDGRGPYCAVPLIAREVVRGILYADSPPGEEISENQLRMMLDFASQAAVAVENARLHEETRRLLEESQRLALTDSLTGIPNRRALNEMLDRELHTSERYDTPFAYVILDLDDLKKINDTGGHGLGDLALKRFAQVLKKNARKGDIIARYAGDEFVLVMAQSDREHAQQGVQRMLAAMRRSGLSTSIGVSMFPTDGVEGQTLFHAADEALYKAKQRGKNCFVFYERKKSAEGEFTAPVETAP</sequence>
<dbReference type="AlphaFoldDB" id="E6PDQ2"/>